<evidence type="ECO:0000313" key="4">
    <source>
        <dbReference type="Proteomes" id="UP000321222"/>
    </source>
</evidence>
<dbReference type="Proteomes" id="UP000321222">
    <property type="component" value="Chromosome"/>
</dbReference>
<gene>
    <name evidence="3" type="ORF">FUA48_00685</name>
</gene>
<dbReference type="Gene3D" id="3.40.50.1110">
    <property type="entry name" value="SGNH hydrolase"/>
    <property type="match status" value="1"/>
</dbReference>
<dbReference type="OrthoDB" id="9801375at2"/>
<dbReference type="CDD" id="cd01831">
    <property type="entry name" value="Endoglucanase_E_like"/>
    <property type="match status" value="1"/>
</dbReference>
<name>A0A5B9FM63_9FLAO</name>
<dbReference type="Pfam" id="PF17996">
    <property type="entry name" value="CE2_N"/>
    <property type="match status" value="1"/>
</dbReference>
<proteinExistence type="predicted"/>
<dbReference type="InterPro" id="IPR040794">
    <property type="entry name" value="CE2_N"/>
</dbReference>
<feature type="chain" id="PRO_5022747683" evidence="1">
    <location>
        <begin position="20"/>
        <end position="364"/>
    </location>
</feature>
<dbReference type="RefSeq" id="WP_147581646.1">
    <property type="nucleotide sequence ID" value="NZ_CP042831.1"/>
</dbReference>
<dbReference type="KEGG" id="fak:FUA48_00685"/>
<dbReference type="Pfam" id="PF00657">
    <property type="entry name" value="Lipase_GDSL"/>
    <property type="match status" value="1"/>
</dbReference>
<dbReference type="InterPro" id="IPR036514">
    <property type="entry name" value="SGNH_hydro_sf"/>
</dbReference>
<accession>A0A5B9FM63</accession>
<dbReference type="PANTHER" id="PTHR37834">
    <property type="entry name" value="GDSL-LIKE LIPASE/ACYLHYDROLASE DOMAIN PROTEIN (AFU_ORTHOLOGUE AFUA_2G00620)"/>
    <property type="match status" value="1"/>
</dbReference>
<organism evidence="3 4">
    <name type="scientific">Flavobacterium alkalisoli</name>
    <dbReference type="NCBI Taxonomy" id="2602769"/>
    <lineage>
        <taxon>Bacteria</taxon>
        <taxon>Pseudomonadati</taxon>
        <taxon>Bacteroidota</taxon>
        <taxon>Flavobacteriia</taxon>
        <taxon>Flavobacteriales</taxon>
        <taxon>Flavobacteriaceae</taxon>
        <taxon>Flavobacterium</taxon>
    </lineage>
</organism>
<protein>
    <submittedName>
        <fullName evidence="3">GDSL family lipase</fullName>
    </submittedName>
</protein>
<dbReference type="InterPro" id="IPR001087">
    <property type="entry name" value="GDSL"/>
</dbReference>
<evidence type="ECO:0000259" key="2">
    <source>
        <dbReference type="Pfam" id="PF17996"/>
    </source>
</evidence>
<dbReference type="PANTHER" id="PTHR37834:SF2">
    <property type="entry name" value="ESTERASE, SGNH HYDROLASE-TYPE"/>
    <property type="match status" value="1"/>
</dbReference>
<keyword evidence="1" id="KW-0732">Signal</keyword>
<feature type="signal peptide" evidence="1">
    <location>
        <begin position="1"/>
        <end position="19"/>
    </location>
</feature>
<dbReference type="SUPFAM" id="SSF52266">
    <property type="entry name" value="SGNH hydrolase"/>
    <property type="match status" value="1"/>
</dbReference>
<dbReference type="GO" id="GO:0052689">
    <property type="term" value="F:carboxylic ester hydrolase activity"/>
    <property type="evidence" value="ECO:0007669"/>
    <property type="project" value="InterPro"/>
</dbReference>
<evidence type="ECO:0000256" key="1">
    <source>
        <dbReference type="SAM" id="SignalP"/>
    </source>
</evidence>
<evidence type="ECO:0000313" key="3">
    <source>
        <dbReference type="EMBL" id="QEE48144.1"/>
    </source>
</evidence>
<feature type="domain" description="Carbohydrate esterase 2 N-terminal" evidence="2">
    <location>
        <begin position="33"/>
        <end position="130"/>
    </location>
</feature>
<dbReference type="InterPro" id="IPR037461">
    <property type="entry name" value="CtCE2-like_dom"/>
</dbReference>
<dbReference type="InterPro" id="IPR052762">
    <property type="entry name" value="PCW_deacetylase/CE"/>
</dbReference>
<reference evidence="3 4" key="1">
    <citation type="submission" date="2019-08" db="EMBL/GenBank/DDBJ databases">
        <title>Flavobacterium alkalisoli sp. nov., isolated from rhizosphere soil of Suaeda salsa.</title>
        <authorList>
            <person name="Sun J.-Q."/>
            <person name="Xu L."/>
        </authorList>
    </citation>
    <scope>NUCLEOTIDE SEQUENCE [LARGE SCALE GENOMIC DNA]</scope>
    <source>
        <strain evidence="3 4">XS-5</strain>
    </source>
</reference>
<sequence>MQTLQKMLCLLLVSAIAISVGKPSQKTDLYITQGRTDKTANNEIILAGPGSSVTFSFKGSKCTLNLKSLNNYNQYDYVAVEVDGKYTGKQKVSPTTESIFINEQDNRTHKVTIYKATEAGNGSIVFLGADGDIVKTKKEKEKKKIEFIGDSITCGMGAETEEIPCGKGEWFDQHNAYFAYGPVTARAINADFVLSSVSGIGIYRNWNDEHQKEKIMPDVYENIYLNNSDRTMVYQFGFNPDITCIALGTNDFSEGDGKKERLPFSEDKYVASYVNFIKTVYSHAPNTQIVLLTSPMVKGEKAEIFLRCLKRVQAEYKDDKKHKPVQVFEFDDVTPHGCGYHPDVKDHQKMSNQLTPFLKSLLNE</sequence>
<dbReference type="AlphaFoldDB" id="A0A5B9FM63"/>
<dbReference type="Gene3D" id="2.60.120.260">
    <property type="entry name" value="Galactose-binding domain-like"/>
    <property type="match status" value="1"/>
</dbReference>
<keyword evidence="4" id="KW-1185">Reference proteome</keyword>
<dbReference type="EMBL" id="CP042831">
    <property type="protein sequence ID" value="QEE48144.1"/>
    <property type="molecule type" value="Genomic_DNA"/>
</dbReference>